<accession>A0ABW0LZ02</accession>
<gene>
    <name evidence="3" type="ORF">ACFPPD_20280</name>
</gene>
<feature type="compositionally biased region" description="Polar residues" evidence="1">
    <location>
        <begin position="258"/>
        <end position="271"/>
    </location>
</feature>
<keyword evidence="4" id="KW-1185">Reference proteome</keyword>
<evidence type="ECO:0000256" key="2">
    <source>
        <dbReference type="SAM" id="Phobius"/>
    </source>
</evidence>
<dbReference type="EMBL" id="JBHSMH010000084">
    <property type="protein sequence ID" value="MFC5471030.1"/>
    <property type="molecule type" value="Genomic_DNA"/>
</dbReference>
<comment type="caution">
    <text evidence="3">The sequence shown here is derived from an EMBL/GenBank/DDBJ whole genome shotgun (WGS) entry which is preliminary data.</text>
</comment>
<evidence type="ECO:0000256" key="1">
    <source>
        <dbReference type="SAM" id="MobiDB-lite"/>
    </source>
</evidence>
<evidence type="ECO:0000313" key="4">
    <source>
        <dbReference type="Proteomes" id="UP001596105"/>
    </source>
</evidence>
<dbReference type="Proteomes" id="UP001596105">
    <property type="component" value="Unassembled WGS sequence"/>
</dbReference>
<feature type="region of interest" description="Disordered" evidence="1">
    <location>
        <begin position="256"/>
        <end position="278"/>
    </location>
</feature>
<proteinExistence type="predicted"/>
<dbReference type="RefSeq" id="WP_209751110.1">
    <property type="nucleotide sequence ID" value="NZ_JBHSMH010000084.1"/>
</dbReference>
<reference evidence="4" key="1">
    <citation type="journal article" date="2019" name="Int. J. Syst. Evol. Microbiol.">
        <title>The Global Catalogue of Microorganisms (GCM) 10K type strain sequencing project: providing services to taxonomists for standard genome sequencing and annotation.</title>
        <authorList>
            <consortium name="The Broad Institute Genomics Platform"/>
            <consortium name="The Broad Institute Genome Sequencing Center for Infectious Disease"/>
            <person name="Wu L."/>
            <person name="Ma J."/>
        </authorList>
    </citation>
    <scope>NUCLEOTIDE SEQUENCE [LARGE SCALE GENOMIC DNA]</scope>
    <source>
        <strain evidence="4">CCUG 57113</strain>
    </source>
</reference>
<evidence type="ECO:0008006" key="5">
    <source>
        <dbReference type="Google" id="ProtNLM"/>
    </source>
</evidence>
<keyword evidence="2" id="KW-1133">Transmembrane helix</keyword>
<organism evidence="3 4">
    <name type="scientific">Cohnella suwonensis</name>
    <dbReference type="NCBI Taxonomy" id="696072"/>
    <lineage>
        <taxon>Bacteria</taxon>
        <taxon>Bacillati</taxon>
        <taxon>Bacillota</taxon>
        <taxon>Bacilli</taxon>
        <taxon>Bacillales</taxon>
        <taxon>Paenibacillaceae</taxon>
        <taxon>Cohnella</taxon>
    </lineage>
</organism>
<name>A0ABW0LZ02_9BACL</name>
<keyword evidence="2" id="KW-0472">Membrane</keyword>
<feature type="transmembrane region" description="Helical" evidence="2">
    <location>
        <begin position="47"/>
        <end position="70"/>
    </location>
</feature>
<sequence>MHEHESRKPDWYSQLKEGPIPNAMPDARQIGAIVDRARASSARGKKVRLSVALGFCVAVFLMIAGCLFAYDYDRKRDIAQAAVPNSAEWAKLQDAVEAFRRYPEGQMQMQYVQPISDGVLVFYQRFFKPDETDISMEYMRKTLWGWKWIHGGGGGGTALRGKNLLFGEYIPSPDAYLRTKTPFPIVYGTIKGDAVRVAVSGDNGYAAEATVFPSGGQMGWFAYWPESAGRLIKLESIGADGRVLAEKTIDTDEYRNGGMNSAGVTQATATTVPAKDSE</sequence>
<evidence type="ECO:0000313" key="3">
    <source>
        <dbReference type="EMBL" id="MFC5471030.1"/>
    </source>
</evidence>
<keyword evidence="2" id="KW-0812">Transmembrane</keyword>
<protein>
    <recommendedName>
        <fullName evidence="5">DUF4367 domain-containing protein</fullName>
    </recommendedName>
</protein>